<accession>A0A0N4WLJ6</accession>
<sequence>LHSVINETVLTVFNRIVDFVADSSHMIDSFSESHDVSQHLIAREWN</sequence>
<evidence type="ECO:0000313" key="1">
    <source>
        <dbReference type="WBParaSite" id="HPLM_0001202301-mRNA-1"/>
    </source>
</evidence>
<protein>
    <submittedName>
        <fullName evidence="1">Transposase</fullName>
    </submittedName>
</protein>
<dbReference type="WBParaSite" id="HPLM_0001202301-mRNA-1">
    <property type="protein sequence ID" value="HPLM_0001202301-mRNA-1"/>
    <property type="gene ID" value="HPLM_0001202301"/>
</dbReference>
<proteinExistence type="predicted"/>
<reference evidence="1" key="1">
    <citation type="submission" date="2017-02" db="UniProtKB">
        <authorList>
            <consortium name="WormBaseParasite"/>
        </authorList>
    </citation>
    <scope>IDENTIFICATION</scope>
</reference>
<dbReference type="AlphaFoldDB" id="A0A0N4WLJ6"/>
<organism evidence="1">
    <name type="scientific">Haemonchus placei</name>
    <name type="common">Barber's pole worm</name>
    <dbReference type="NCBI Taxonomy" id="6290"/>
    <lineage>
        <taxon>Eukaryota</taxon>
        <taxon>Metazoa</taxon>
        <taxon>Ecdysozoa</taxon>
        <taxon>Nematoda</taxon>
        <taxon>Chromadorea</taxon>
        <taxon>Rhabditida</taxon>
        <taxon>Rhabditina</taxon>
        <taxon>Rhabditomorpha</taxon>
        <taxon>Strongyloidea</taxon>
        <taxon>Trichostrongylidae</taxon>
        <taxon>Haemonchus</taxon>
    </lineage>
</organism>
<name>A0A0N4WLJ6_HAEPC</name>